<dbReference type="AlphaFoldDB" id="A0A913Y5I4"/>
<accession>A0A913Y5I4</accession>
<evidence type="ECO:0000256" key="6">
    <source>
        <dbReference type="RuleBase" id="RU361264"/>
    </source>
</evidence>
<keyword evidence="5 6" id="KW-0472">Membrane</keyword>
<evidence type="ECO:0000256" key="1">
    <source>
        <dbReference type="ARBA" id="ARBA00004141"/>
    </source>
</evidence>
<evidence type="ECO:0000259" key="7">
    <source>
        <dbReference type="Pfam" id="PF04893"/>
    </source>
</evidence>
<dbReference type="OMA" id="HIWLKTL"/>
<evidence type="ECO:0000313" key="9">
    <source>
        <dbReference type="Proteomes" id="UP000887567"/>
    </source>
</evidence>
<feature type="transmembrane region" description="Helical" evidence="6">
    <location>
        <begin position="213"/>
        <end position="237"/>
    </location>
</feature>
<protein>
    <recommendedName>
        <fullName evidence="6">Protein YIPF</fullName>
    </recommendedName>
</protein>
<dbReference type="OrthoDB" id="440385at2759"/>
<comment type="similarity">
    <text evidence="2 6">Belongs to the YIP1 family.</text>
</comment>
<feature type="transmembrane region" description="Helical" evidence="6">
    <location>
        <begin position="162"/>
        <end position="180"/>
    </location>
</feature>
<dbReference type="KEGG" id="epa:110252561"/>
<evidence type="ECO:0000256" key="3">
    <source>
        <dbReference type="ARBA" id="ARBA00022692"/>
    </source>
</evidence>
<dbReference type="Pfam" id="PF04893">
    <property type="entry name" value="Yip1"/>
    <property type="match status" value="1"/>
</dbReference>
<evidence type="ECO:0000313" key="8">
    <source>
        <dbReference type="EnsemblMetazoa" id="XP_020915042.2"/>
    </source>
</evidence>
<dbReference type="GO" id="GO:0006888">
    <property type="term" value="P:endoplasmic reticulum to Golgi vesicle-mediated transport"/>
    <property type="evidence" value="ECO:0007669"/>
    <property type="project" value="InterPro"/>
</dbReference>
<evidence type="ECO:0000256" key="5">
    <source>
        <dbReference type="ARBA" id="ARBA00023136"/>
    </source>
</evidence>
<dbReference type="InterPro" id="IPR045231">
    <property type="entry name" value="Yip1/4-like"/>
</dbReference>
<name>A0A913Y5I4_EXADI</name>
<evidence type="ECO:0000256" key="4">
    <source>
        <dbReference type="ARBA" id="ARBA00022989"/>
    </source>
</evidence>
<proteinExistence type="inferred from homology"/>
<keyword evidence="4 6" id="KW-1133">Transmembrane helix</keyword>
<feature type="domain" description="Yip1" evidence="7">
    <location>
        <begin position="154"/>
        <end position="290"/>
    </location>
</feature>
<comment type="subcellular location">
    <subcellularLocation>
        <location evidence="6">Golgi apparatus membrane</location>
        <topology evidence="6">Multi-pass membrane protein</topology>
    </subcellularLocation>
    <subcellularLocation>
        <location evidence="1">Membrane</location>
        <topology evidence="1">Multi-pass membrane protein</topology>
    </subcellularLocation>
</comment>
<organism evidence="8 9">
    <name type="scientific">Exaiptasia diaphana</name>
    <name type="common">Tropical sea anemone</name>
    <name type="synonym">Aiptasia pulchella</name>
    <dbReference type="NCBI Taxonomy" id="2652724"/>
    <lineage>
        <taxon>Eukaryota</taxon>
        <taxon>Metazoa</taxon>
        <taxon>Cnidaria</taxon>
        <taxon>Anthozoa</taxon>
        <taxon>Hexacorallia</taxon>
        <taxon>Actiniaria</taxon>
        <taxon>Aiptasiidae</taxon>
        <taxon>Exaiptasia</taxon>
    </lineage>
</organism>
<dbReference type="GO" id="GO:0005802">
    <property type="term" value="C:trans-Golgi network"/>
    <property type="evidence" value="ECO:0007669"/>
    <property type="project" value="TreeGrafter"/>
</dbReference>
<keyword evidence="3 6" id="KW-0812">Transmembrane</keyword>
<dbReference type="GeneID" id="110252561"/>
<dbReference type="Proteomes" id="UP000887567">
    <property type="component" value="Unplaced"/>
</dbReference>
<dbReference type="InterPro" id="IPR006977">
    <property type="entry name" value="Yip1_dom"/>
</dbReference>
<dbReference type="PANTHER" id="PTHR21236:SF2">
    <property type="entry name" value="PROTEIN YIPF"/>
    <property type="match status" value="1"/>
</dbReference>
<feature type="transmembrane region" description="Helical" evidence="6">
    <location>
        <begin position="186"/>
        <end position="206"/>
    </location>
</feature>
<keyword evidence="9" id="KW-1185">Reference proteome</keyword>
<feature type="transmembrane region" description="Helical" evidence="6">
    <location>
        <begin position="243"/>
        <end position="267"/>
    </location>
</feature>
<sequence length="293" mass="31909">MHKLISRRRLGYPARFQNNKSLFENMSGFGADSSVNIDQDFFDSGYSYNSQAQENQDYGNEQPFDYSQGYSQYEQPSGAYSYYNPSDYGASGPTSMNSGSVDYGFSGSMQARQTSEDYTTFGDEPPLLEELGINFEHIWLKTLSVINPLQPTDANIMDDTDLAGPLVFCLAFGGFLLLSGKVHGFGYIYGVGVLGCLSLYSILNLMSMTGVTFGCVISVLGYCLLPMVLLSSISILISLQGMVGTVLTAVTIGWCSLSASKLFVVVLAMDSQQLLVAYPCALLYGVFALLTVF</sequence>
<evidence type="ECO:0000256" key="2">
    <source>
        <dbReference type="ARBA" id="ARBA00010596"/>
    </source>
</evidence>
<reference evidence="8" key="1">
    <citation type="submission" date="2022-11" db="UniProtKB">
        <authorList>
            <consortium name="EnsemblMetazoa"/>
        </authorList>
    </citation>
    <scope>IDENTIFICATION</scope>
</reference>
<dbReference type="GO" id="GO:0048280">
    <property type="term" value="P:vesicle fusion with Golgi apparatus"/>
    <property type="evidence" value="ECO:0007669"/>
    <property type="project" value="TreeGrafter"/>
</dbReference>
<dbReference type="EnsemblMetazoa" id="XM_021059383.2">
    <property type="protein sequence ID" value="XP_020915042.2"/>
    <property type="gene ID" value="LOC110252561"/>
</dbReference>
<feature type="transmembrane region" description="Helical" evidence="6">
    <location>
        <begin position="274"/>
        <end position="292"/>
    </location>
</feature>
<dbReference type="PANTHER" id="PTHR21236">
    <property type="entry name" value="GOLGI MEMBRANE PROTEIN YIP1"/>
    <property type="match status" value="1"/>
</dbReference>
<dbReference type="GO" id="GO:0000139">
    <property type="term" value="C:Golgi membrane"/>
    <property type="evidence" value="ECO:0007669"/>
    <property type="project" value="UniProtKB-SubCell"/>
</dbReference>
<dbReference type="RefSeq" id="XP_020915042.2">
    <property type="nucleotide sequence ID" value="XM_021059383.2"/>
</dbReference>